<protein>
    <submittedName>
        <fullName evidence="1">Uncharacterized protein</fullName>
    </submittedName>
</protein>
<reference evidence="1" key="1">
    <citation type="submission" date="2021-10" db="EMBL/GenBank/DDBJ databases">
        <authorList>
            <person name="Lavering E.D."/>
            <person name="James R."/>
            <person name="Fairholm J.D."/>
            <person name="Ogilvie B.H."/>
            <person name="Thurgood T.L."/>
            <person name="Robison R.A."/>
            <person name="Grose J.H."/>
        </authorList>
    </citation>
    <scope>NUCLEOTIDE SEQUENCE</scope>
</reference>
<evidence type="ECO:0000313" key="2">
    <source>
        <dbReference type="Proteomes" id="UP000827460"/>
    </source>
</evidence>
<name>A0AAE8YXL1_9CAUD</name>
<proteinExistence type="predicted"/>
<sequence length="79" mass="9842">MEKYYMIFYPYGEAKFYVVSSLNDYSREQLMKDEDDNVLKFEDEDEAVKWLLDNIKEVFIPKEYLSRYNIKNNRKRFFK</sequence>
<organism evidence="1 2">
    <name type="scientific">Bacillus phage vB_BanS_Sophrita</name>
    <dbReference type="NCBI Taxonomy" id="2894790"/>
    <lineage>
        <taxon>Viruses</taxon>
        <taxon>Duplodnaviria</taxon>
        <taxon>Heunggongvirae</taxon>
        <taxon>Uroviricota</taxon>
        <taxon>Caudoviricetes</taxon>
        <taxon>Joanripponvirinae</taxon>
        <taxon>Sophritavirus</taxon>
        <taxon>Sophritavirus sophrita</taxon>
    </lineage>
</organism>
<dbReference type="Proteomes" id="UP000827460">
    <property type="component" value="Segment"/>
</dbReference>
<keyword evidence="2" id="KW-1185">Reference proteome</keyword>
<gene>
    <name evidence="1" type="ORF">SOPHRITA_76</name>
</gene>
<accession>A0AAE8YXL1</accession>
<dbReference type="EMBL" id="OK499991">
    <property type="protein sequence ID" value="UGO50667.1"/>
    <property type="molecule type" value="Genomic_DNA"/>
</dbReference>
<evidence type="ECO:0000313" key="1">
    <source>
        <dbReference type="EMBL" id="UGO50667.1"/>
    </source>
</evidence>